<dbReference type="Proteomes" id="UP000199317">
    <property type="component" value="Unassembled WGS sequence"/>
</dbReference>
<dbReference type="AlphaFoldDB" id="A0A1H0WP74"/>
<dbReference type="GO" id="GO:0020037">
    <property type="term" value="F:heme binding"/>
    <property type="evidence" value="ECO:0007669"/>
    <property type="project" value="InterPro"/>
</dbReference>
<feature type="transmembrane region" description="Helical" evidence="5">
    <location>
        <begin position="63"/>
        <end position="85"/>
    </location>
</feature>
<dbReference type="InterPro" id="IPR051459">
    <property type="entry name" value="Cytochrome_c-type_DH"/>
</dbReference>
<gene>
    <name evidence="7" type="ORF">SAMN04489708_14530</name>
</gene>
<dbReference type="InterPro" id="IPR009056">
    <property type="entry name" value="Cyt_c-like_dom"/>
</dbReference>
<dbReference type="SUPFAM" id="SSF46626">
    <property type="entry name" value="Cytochrome c"/>
    <property type="match status" value="1"/>
</dbReference>
<dbReference type="GO" id="GO:0009055">
    <property type="term" value="F:electron transfer activity"/>
    <property type="evidence" value="ECO:0007669"/>
    <property type="project" value="InterPro"/>
</dbReference>
<dbReference type="InterPro" id="IPR036909">
    <property type="entry name" value="Cyt_c-like_dom_sf"/>
</dbReference>
<accession>A0A1H0WP74</accession>
<reference evidence="8" key="1">
    <citation type="submission" date="2016-10" db="EMBL/GenBank/DDBJ databases">
        <authorList>
            <person name="Varghese N."/>
            <person name="Submissions S."/>
        </authorList>
    </citation>
    <scope>NUCLEOTIDE SEQUENCE [LARGE SCALE GENOMIC DNA]</scope>
    <source>
        <strain evidence="8">DSM 17101</strain>
    </source>
</reference>
<evidence type="ECO:0000313" key="7">
    <source>
        <dbReference type="EMBL" id="SDP92411.1"/>
    </source>
</evidence>
<dbReference type="EMBL" id="FNJL01000045">
    <property type="protein sequence ID" value="SDP92411.1"/>
    <property type="molecule type" value="Genomic_DNA"/>
</dbReference>
<sequence>MGNLPASEWLNALLSLLQSAQLGLLAALHRIGLAGDSHGQPAWPWAQRLSGENLLIDIGQARNTAVSLLLAALAVALLPVALALLWRRRRCAAAVAGGMAAAALVFAPWPDAHVLLVPAHPTSFHRSPTGFTAQSVAQGARIYEQRCTACHGTDGRGQGPLAHEQPVWPPDLAGPLLWRRADGDVFWRIRQGLRDRHGMPTMAGFGDRLSDADTWSVIDYLKAQAAGQGLRRSGAWERPVAVPDFMVHCAGRPPRLLSEWRARHQRLRLVAEGAGPTPLEDPRLVTVLLRRACSAAPAAMDCSADAPEAWHALALVAGATAGEFAGMQLLADRDGWLRARSAPGRDAWSEDDLLCRSGVKVAVARTAPADGLDTLLARMDAEPVRFVKGGFVH</sequence>
<evidence type="ECO:0000256" key="5">
    <source>
        <dbReference type="SAM" id="Phobius"/>
    </source>
</evidence>
<dbReference type="PROSITE" id="PS51007">
    <property type="entry name" value="CYTC"/>
    <property type="match status" value="1"/>
</dbReference>
<protein>
    <submittedName>
        <fullName evidence="7">Cytochrome C oxidase, cbb3-type, subunit III</fullName>
    </submittedName>
</protein>
<evidence type="ECO:0000259" key="6">
    <source>
        <dbReference type="PROSITE" id="PS51007"/>
    </source>
</evidence>
<dbReference type="Pfam" id="PF13442">
    <property type="entry name" value="Cytochrome_CBB3"/>
    <property type="match status" value="1"/>
</dbReference>
<dbReference type="RefSeq" id="WP_092839862.1">
    <property type="nucleotide sequence ID" value="NZ_FNJL01000045.1"/>
</dbReference>
<evidence type="ECO:0000256" key="3">
    <source>
        <dbReference type="ARBA" id="ARBA00023004"/>
    </source>
</evidence>
<evidence type="ECO:0000256" key="4">
    <source>
        <dbReference type="PROSITE-ProRule" id="PRU00433"/>
    </source>
</evidence>
<dbReference type="OrthoDB" id="9765171at2"/>
<keyword evidence="8" id="KW-1185">Reference proteome</keyword>
<keyword evidence="5" id="KW-0472">Membrane</keyword>
<keyword evidence="3 4" id="KW-0408">Iron</keyword>
<evidence type="ECO:0000313" key="8">
    <source>
        <dbReference type="Proteomes" id="UP000199317"/>
    </source>
</evidence>
<name>A0A1H0WP74_9BURK</name>
<keyword evidence="2 4" id="KW-0479">Metal-binding</keyword>
<proteinExistence type="predicted"/>
<organism evidence="7 8">
    <name type="scientific">Paracidovorax cattleyae</name>
    <dbReference type="NCBI Taxonomy" id="80868"/>
    <lineage>
        <taxon>Bacteria</taxon>
        <taxon>Pseudomonadati</taxon>
        <taxon>Pseudomonadota</taxon>
        <taxon>Betaproteobacteria</taxon>
        <taxon>Burkholderiales</taxon>
        <taxon>Comamonadaceae</taxon>
        <taxon>Paracidovorax</taxon>
    </lineage>
</organism>
<evidence type="ECO:0000256" key="2">
    <source>
        <dbReference type="ARBA" id="ARBA00022723"/>
    </source>
</evidence>
<evidence type="ECO:0000256" key="1">
    <source>
        <dbReference type="ARBA" id="ARBA00022617"/>
    </source>
</evidence>
<dbReference type="Gene3D" id="1.10.760.10">
    <property type="entry name" value="Cytochrome c-like domain"/>
    <property type="match status" value="1"/>
</dbReference>
<keyword evidence="5" id="KW-1133">Transmembrane helix</keyword>
<dbReference type="PANTHER" id="PTHR35008">
    <property type="entry name" value="BLL4482 PROTEIN-RELATED"/>
    <property type="match status" value="1"/>
</dbReference>
<keyword evidence="5" id="KW-0812">Transmembrane</keyword>
<dbReference type="PANTHER" id="PTHR35008:SF8">
    <property type="entry name" value="ALCOHOL DEHYDROGENASE CYTOCHROME C SUBUNIT"/>
    <property type="match status" value="1"/>
</dbReference>
<feature type="transmembrane region" description="Helical" evidence="5">
    <location>
        <begin position="92"/>
        <end position="109"/>
    </location>
</feature>
<dbReference type="GO" id="GO:0046872">
    <property type="term" value="F:metal ion binding"/>
    <property type="evidence" value="ECO:0007669"/>
    <property type="project" value="UniProtKB-KW"/>
</dbReference>
<feature type="domain" description="Cytochrome c" evidence="6">
    <location>
        <begin position="134"/>
        <end position="225"/>
    </location>
</feature>
<keyword evidence="1 4" id="KW-0349">Heme</keyword>